<sequence>MELFFLPLLGNQDAMILPVPNQFSREICRRLSGVDDLERCVLSGARNGHRP</sequence>
<comment type="caution">
    <text evidence="1">The sequence shown here is derived from an EMBL/GenBank/DDBJ whole genome shotgun (WGS) entry which is preliminary data.</text>
</comment>
<evidence type="ECO:0000313" key="2">
    <source>
        <dbReference type="Proteomes" id="UP000553980"/>
    </source>
</evidence>
<keyword evidence="2" id="KW-1185">Reference proteome</keyword>
<evidence type="ECO:0000313" key="1">
    <source>
        <dbReference type="EMBL" id="MBB4091763.1"/>
    </source>
</evidence>
<dbReference type="AlphaFoldDB" id="A0AB34YPZ9"/>
<protein>
    <submittedName>
        <fullName evidence="1">Uncharacterized protein</fullName>
    </submittedName>
</protein>
<reference evidence="1 2" key="1">
    <citation type="submission" date="2020-08" db="EMBL/GenBank/DDBJ databases">
        <title>Genomic Encyclopedia of Type Strains, Phase IV (KMG-IV): sequencing the most valuable type-strain genomes for metagenomic binning, comparative biology and taxonomic classification.</title>
        <authorList>
            <person name="Goeker M."/>
        </authorList>
    </citation>
    <scope>NUCLEOTIDE SEQUENCE [LARGE SCALE GENOMIC DNA]</scope>
    <source>
        <strain evidence="1 2">DSM 23868</strain>
    </source>
</reference>
<gene>
    <name evidence="1" type="ORF">GGQ79_000236</name>
</gene>
<dbReference type="Proteomes" id="UP000553980">
    <property type="component" value="Unassembled WGS sequence"/>
</dbReference>
<dbReference type="EMBL" id="JACIEX010000001">
    <property type="protein sequence ID" value="MBB4091763.1"/>
    <property type="molecule type" value="Genomic_DNA"/>
</dbReference>
<proteinExistence type="predicted"/>
<accession>A0AB34YPZ9</accession>
<organism evidence="1 2">
    <name type="scientific">Brucella pecoris</name>
    <dbReference type="NCBI Taxonomy" id="867683"/>
    <lineage>
        <taxon>Bacteria</taxon>
        <taxon>Pseudomonadati</taxon>
        <taxon>Pseudomonadota</taxon>
        <taxon>Alphaproteobacteria</taxon>
        <taxon>Hyphomicrobiales</taxon>
        <taxon>Brucellaceae</taxon>
        <taxon>Brucella/Ochrobactrum group</taxon>
        <taxon>Brucella</taxon>
    </lineage>
</organism>
<name>A0AB34YPZ9_9HYPH</name>